<proteinExistence type="predicted"/>
<evidence type="ECO:0000256" key="1">
    <source>
        <dbReference type="SAM" id="Phobius"/>
    </source>
</evidence>
<feature type="transmembrane region" description="Helical" evidence="1">
    <location>
        <begin position="21"/>
        <end position="38"/>
    </location>
</feature>
<keyword evidence="1" id="KW-0812">Transmembrane</keyword>
<dbReference type="KEGG" id="bmj:BMULJ_04668"/>
<keyword evidence="1" id="KW-1133">Transmembrane helix</keyword>
<dbReference type="HOGENOM" id="CLU_3059351_0_0_4"/>
<keyword evidence="1" id="KW-0472">Membrane</keyword>
<reference evidence="2 3" key="1">
    <citation type="submission" date="2007-04" db="EMBL/GenBank/DDBJ databases">
        <title>Complete genome sequence of Burkholderia multivorans ATCC 17616.</title>
        <authorList>
            <person name="Ohtsubo Y."/>
            <person name="Yamashita A."/>
            <person name="Kurokawa K."/>
            <person name="Takami H."/>
            <person name="Yuhara S."/>
            <person name="Nishiyama E."/>
            <person name="Endo R."/>
            <person name="Miyazaki R."/>
            <person name="Ono A."/>
            <person name="Yano K."/>
            <person name="Ito M."/>
            <person name="Sota M."/>
            <person name="Yuji N."/>
            <person name="Hattori M."/>
            <person name="Tsuda M."/>
        </authorList>
    </citation>
    <scope>NUCLEOTIDE SEQUENCE [LARGE SCALE GENOMIC DNA]</scope>
    <source>
        <strain evidence="3">ATCC 17616 / 249</strain>
    </source>
</reference>
<dbReference type="Proteomes" id="UP000008815">
    <property type="component" value="Chromosome 2"/>
</dbReference>
<evidence type="ECO:0000313" key="2">
    <source>
        <dbReference type="EMBL" id="BAG46518.1"/>
    </source>
</evidence>
<organism evidence="2 3">
    <name type="scientific">Burkholderia multivorans (strain ATCC 17616 / 249)</name>
    <dbReference type="NCBI Taxonomy" id="395019"/>
    <lineage>
        <taxon>Bacteria</taxon>
        <taxon>Pseudomonadati</taxon>
        <taxon>Pseudomonadota</taxon>
        <taxon>Betaproteobacteria</taxon>
        <taxon>Burkholderiales</taxon>
        <taxon>Burkholderiaceae</taxon>
        <taxon>Burkholderia</taxon>
        <taxon>Burkholderia cepacia complex</taxon>
    </lineage>
</organism>
<dbReference type="STRING" id="395019.BMULJ_04668"/>
<dbReference type="EMBL" id="AP009386">
    <property type="protein sequence ID" value="BAG46518.1"/>
    <property type="molecule type" value="Genomic_DNA"/>
</dbReference>
<gene>
    <name evidence="2" type="ordered locus">BMULJ_04668</name>
</gene>
<sequence length="53" mass="5841">MRTHRRSTASYAFGRTGGIGSRFPGISVGIGVVGTWWLRPVMLFIGRFLQKTG</sequence>
<protein>
    <submittedName>
        <fullName evidence="2">Bacteriophage protein</fullName>
    </submittedName>
</protein>
<keyword evidence="3" id="KW-1185">Reference proteome</keyword>
<name>A0A0H3KN96_BURM1</name>
<dbReference type="AlphaFoldDB" id="A0A0H3KN96"/>
<accession>A0A0H3KN96</accession>
<evidence type="ECO:0000313" key="3">
    <source>
        <dbReference type="Proteomes" id="UP000008815"/>
    </source>
</evidence>